<gene>
    <name evidence="2" type="ORF">K234311028_19000</name>
</gene>
<dbReference type="NCBIfam" id="TIGR01760">
    <property type="entry name" value="tape_meas_TP901"/>
    <property type="match status" value="1"/>
</dbReference>
<dbReference type="AlphaFoldDB" id="A0ABC8EF48"/>
<dbReference type="InterPro" id="IPR010090">
    <property type="entry name" value="Phage_tape_meas"/>
</dbReference>
<reference evidence="2 3" key="1">
    <citation type="submission" date="2022-09" db="EMBL/GenBank/DDBJ databases">
        <title>complete genome sequences of Clostridium tetani str. KHSU-234311-028 isolated from soil.</title>
        <authorList>
            <person name="Sekizuka T."/>
            <person name="Shitada C."/>
            <person name="Takahashi M."/>
            <person name="Kuroda M."/>
        </authorList>
    </citation>
    <scope>NUCLEOTIDE SEQUENCE [LARGE SCALE GENOMIC DNA]</scope>
    <source>
        <strain evidence="2 3">KHSU-234311-028</strain>
    </source>
</reference>
<dbReference type="EMBL" id="AP026818">
    <property type="protein sequence ID" value="BDR81654.1"/>
    <property type="molecule type" value="Genomic_DNA"/>
</dbReference>
<name>A0ABC8EF48_CLOTA</name>
<organism evidence="2 3">
    <name type="scientific">Clostridium tetani</name>
    <dbReference type="NCBI Taxonomy" id="1513"/>
    <lineage>
        <taxon>Bacteria</taxon>
        <taxon>Bacillati</taxon>
        <taxon>Bacillota</taxon>
        <taxon>Clostridia</taxon>
        <taxon>Eubacteriales</taxon>
        <taxon>Clostridiaceae</taxon>
        <taxon>Clostridium</taxon>
    </lineage>
</organism>
<feature type="domain" description="Phage tail tape measure protein" evidence="1">
    <location>
        <begin position="139"/>
        <end position="282"/>
    </location>
</feature>
<sequence>MKLKIRYEQKYEIVEVNSEEMWVSLSLEGSEDLTQKEKETLIQDAFEEQFNKPEYNNWHKFDRHRGNLKKQFRKDDEVAVDGDGMDTVADNSQEEKLNSQYEYEDLCQKLRDVLKPEFAEVIIAVCLEDKTPEEYAAETSSSVDLLTTILNGYKLKAEEIANVSDILINTQNLGKTSVNELSSSMGKVVPIASAANVNLKQLSSAYVLLTQKGIATAEAGTYTRSMLSELSKTGSTADKTLRQISGKSFAELMVSGKSVGDVLNMLNEHANKNNLTLKDMFGSVEAGTASMILAGAGGQDFNKVLDTMSNVAGATDTAFNKVN</sequence>
<evidence type="ECO:0000259" key="1">
    <source>
        <dbReference type="Pfam" id="PF10145"/>
    </source>
</evidence>
<evidence type="ECO:0000313" key="3">
    <source>
        <dbReference type="Proteomes" id="UP001321763"/>
    </source>
</evidence>
<evidence type="ECO:0000313" key="2">
    <source>
        <dbReference type="EMBL" id="BDR81654.1"/>
    </source>
</evidence>
<dbReference type="Pfam" id="PF10145">
    <property type="entry name" value="PhageMin_Tail"/>
    <property type="match status" value="1"/>
</dbReference>
<proteinExistence type="predicted"/>
<dbReference type="Proteomes" id="UP001321763">
    <property type="component" value="Chromosome"/>
</dbReference>
<protein>
    <recommendedName>
        <fullName evidence="1">Phage tail tape measure protein domain-containing protein</fullName>
    </recommendedName>
</protein>
<accession>A0ABC8EF48</accession>